<evidence type="ECO:0000313" key="2">
    <source>
        <dbReference type="Proteomes" id="UP000683925"/>
    </source>
</evidence>
<evidence type="ECO:0000313" key="1">
    <source>
        <dbReference type="EMBL" id="CAD8148161.1"/>
    </source>
</evidence>
<proteinExistence type="predicted"/>
<dbReference type="Proteomes" id="UP000683925">
    <property type="component" value="Unassembled WGS sequence"/>
</dbReference>
<sequence>MFGPLHDKHFGQQDKIPTCTFLIQAQFKGLTIEKIGQVRLLDVQGKIRQKVLISNQIELHNPQEKYNGSYVVYLI</sequence>
<dbReference type="AlphaFoldDB" id="A0A8S1T335"/>
<dbReference type="OrthoDB" id="10594081at2759"/>
<keyword evidence="2" id="KW-1185">Reference proteome</keyword>
<organism evidence="1 2">
    <name type="scientific">Paramecium octaurelia</name>
    <dbReference type="NCBI Taxonomy" id="43137"/>
    <lineage>
        <taxon>Eukaryota</taxon>
        <taxon>Sar</taxon>
        <taxon>Alveolata</taxon>
        <taxon>Ciliophora</taxon>
        <taxon>Intramacronucleata</taxon>
        <taxon>Oligohymenophorea</taxon>
        <taxon>Peniculida</taxon>
        <taxon>Parameciidae</taxon>
        <taxon>Paramecium</taxon>
    </lineage>
</organism>
<accession>A0A8S1T335</accession>
<gene>
    <name evidence="1" type="ORF">POCTA_138.1.T0200387</name>
</gene>
<reference evidence="1" key="1">
    <citation type="submission" date="2021-01" db="EMBL/GenBank/DDBJ databases">
        <authorList>
            <consortium name="Genoscope - CEA"/>
            <person name="William W."/>
        </authorList>
    </citation>
    <scope>NUCLEOTIDE SEQUENCE</scope>
</reference>
<name>A0A8S1T335_PAROT</name>
<dbReference type="EMBL" id="CAJJDP010000020">
    <property type="protein sequence ID" value="CAD8148161.1"/>
    <property type="molecule type" value="Genomic_DNA"/>
</dbReference>
<comment type="caution">
    <text evidence="1">The sequence shown here is derived from an EMBL/GenBank/DDBJ whole genome shotgun (WGS) entry which is preliminary data.</text>
</comment>
<protein>
    <submittedName>
        <fullName evidence="1">Uncharacterized protein</fullName>
    </submittedName>
</protein>